<dbReference type="Proteomes" id="UP000293865">
    <property type="component" value="Unassembled WGS sequence"/>
</dbReference>
<evidence type="ECO:0000313" key="1">
    <source>
        <dbReference type="EMBL" id="RXZ72189.1"/>
    </source>
</evidence>
<dbReference type="AlphaFoldDB" id="A0A4Q2L3Q6"/>
<gene>
    <name evidence="1" type="ORF">ESP51_04705</name>
</gene>
<sequence>MSMHGLAARAIRGVIALRRRPDPAAEVDAIAAITERLAVLLAAGVSASTAWSHVGEPAQPGGGARAVPAAASLADAAVL</sequence>
<organism evidence="1 2">
    <name type="scientific">Agromyces albus</name>
    <dbReference type="NCBI Taxonomy" id="205332"/>
    <lineage>
        <taxon>Bacteria</taxon>
        <taxon>Bacillati</taxon>
        <taxon>Actinomycetota</taxon>
        <taxon>Actinomycetes</taxon>
        <taxon>Micrococcales</taxon>
        <taxon>Microbacteriaceae</taxon>
        <taxon>Agromyces</taxon>
    </lineage>
</organism>
<name>A0A4Q2L3Q6_9MICO</name>
<dbReference type="EMBL" id="SDPN01000006">
    <property type="protein sequence ID" value="RXZ72189.1"/>
    <property type="molecule type" value="Genomic_DNA"/>
</dbReference>
<protein>
    <submittedName>
        <fullName evidence="1">Uncharacterized protein</fullName>
    </submittedName>
</protein>
<proteinExistence type="predicted"/>
<comment type="caution">
    <text evidence="1">The sequence shown here is derived from an EMBL/GenBank/DDBJ whole genome shotgun (WGS) entry which is preliminary data.</text>
</comment>
<evidence type="ECO:0000313" key="2">
    <source>
        <dbReference type="Proteomes" id="UP000293865"/>
    </source>
</evidence>
<accession>A0A4Q2L3Q6</accession>
<keyword evidence="2" id="KW-1185">Reference proteome</keyword>
<reference evidence="1 2" key="1">
    <citation type="submission" date="2019-01" db="EMBL/GenBank/DDBJ databases">
        <title>Agromyces.</title>
        <authorList>
            <person name="Li J."/>
        </authorList>
    </citation>
    <scope>NUCLEOTIDE SEQUENCE [LARGE SCALE GENOMIC DNA]</scope>
    <source>
        <strain evidence="1 2">DSM 15934</strain>
    </source>
</reference>
<feature type="non-terminal residue" evidence="1">
    <location>
        <position position="79"/>
    </location>
</feature>